<keyword evidence="1" id="KW-0159">Chromosome partition</keyword>
<evidence type="ECO:0000313" key="4">
    <source>
        <dbReference type="EMBL" id="ROR93488.1"/>
    </source>
</evidence>
<dbReference type="InterPro" id="IPR003768">
    <property type="entry name" value="ScpA"/>
</dbReference>
<feature type="compositionally biased region" description="Acidic residues" evidence="3">
    <location>
        <begin position="279"/>
        <end position="303"/>
    </location>
</feature>
<dbReference type="PANTHER" id="PTHR33969:SF2">
    <property type="entry name" value="SEGREGATION AND CONDENSATION PROTEIN A"/>
    <property type="match status" value="1"/>
</dbReference>
<accession>A0A3N2D1G5</accession>
<evidence type="ECO:0000256" key="1">
    <source>
        <dbReference type="ARBA" id="ARBA00022829"/>
    </source>
</evidence>
<dbReference type="Gene3D" id="6.10.250.2410">
    <property type="match status" value="1"/>
</dbReference>
<dbReference type="OrthoDB" id="9811016at2"/>
<keyword evidence="5" id="KW-1185">Reference proteome</keyword>
<dbReference type="PANTHER" id="PTHR33969">
    <property type="entry name" value="SEGREGATION AND CONDENSATION PROTEIN A"/>
    <property type="match status" value="1"/>
</dbReference>
<sequence length="303" mass="33025">MATSPDAASGPSGGRTEGAGRFEVNLDNFSGPFDLLLSLIAKHKLDVTEVALGVVTDDFIAYLRTQDVWELEQASEFLVIGATLLDLKSARLLPGMEGEDPEDLELLEARDLLFARLLAYRAFKEVAGSLARRWESRAGAHPRIAELEPRFAALLPELVLAIGPEDLARIAAAALAPKPEPVVSIAHLHDPVVSVREQAVVVATRLRRLHVATFRTLTDDAATQQVVIGRFLALLELYREGVLAFEQPASLGELTIRWVGRDRDDDTDDDRLLAAGSSFDEEPGDPGDGDDQPGEEQEEQTDE</sequence>
<dbReference type="GO" id="GO:0007059">
    <property type="term" value="P:chromosome segregation"/>
    <property type="evidence" value="ECO:0007669"/>
    <property type="project" value="UniProtKB-KW"/>
</dbReference>
<dbReference type="Pfam" id="PF02616">
    <property type="entry name" value="SMC_ScpA"/>
    <property type="match status" value="1"/>
</dbReference>
<protein>
    <recommendedName>
        <fullName evidence="2">Segregation and condensation protein A</fullName>
    </recommendedName>
</protein>
<name>A0A3N2D1G5_9MICO</name>
<gene>
    <name evidence="4" type="ORF">EDD28_2902</name>
</gene>
<evidence type="ECO:0000256" key="2">
    <source>
        <dbReference type="ARBA" id="ARBA00044777"/>
    </source>
</evidence>
<organism evidence="4 5">
    <name type="scientific">Salana multivorans</name>
    <dbReference type="NCBI Taxonomy" id="120377"/>
    <lineage>
        <taxon>Bacteria</taxon>
        <taxon>Bacillati</taxon>
        <taxon>Actinomycetota</taxon>
        <taxon>Actinomycetes</taxon>
        <taxon>Micrococcales</taxon>
        <taxon>Beutenbergiaceae</taxon>
        <taxon>Salana</taxon>
    </lineage>
</organism>
<reference evidence="4 5" key="1">
    <citation type="submission" date="2018-11" db="EMBL/GenBank/DDBJ databases">
        <title>Sequencing the genomes of 1000 actinobacteria strains.</title>
        <authorList>
            <person name="Klenk H.-P."/>
        </authorList>
    </citation>
    <scope>NUCLEOTIDE SEQUENCE [LARGE SCALE GENOMIC DNA]</scope>
    <source>
        <strain evidence="4 5">DSM 13521</strain>
    </source>
</reference>
<dbReference type="RefSeq" id="WP_123740444.1">
    <property type="nucleotide sequence ID" value="NZ_CALFQU010000035.1"/>
</dbReference>
<dbReference type="AlphaFoldDB" id="A0A3N2D1G5"/>
<evidence type="ECO:0000313" key="5">
    <source>
        <dbReference type="Proteomes" id="UP000275356"/>
    </source>
</evidence>
<evidence type="ECO:0000256" key="3">
    <source>
        <dbReference type="SAM" id="MobiDB-lite"/>
    </source>
</evidence>
<dbReference type="EMBL" id="RKHQ01000002">
    <property type="protein sequence ID" value="ROR93488.1"/>
    <property type="molecule type" value="Genomic_DNA"/>
</dbReference>
<feature type="region of interest" description="Disordered" evidence="3">
    <location>
        <begin position="261"/>
        <end position="303"/>
    </location>
</feature>
<comment type="caution">
    <text evidence="4">The sequence shown here is derived from an EMBL/GenBank/DDBJ whole genome shotgun (WGS) entry which is preliminary data.</text>
</comment>
<dbReference type="Proteomes" id="UP000275356">
    <property type="component" value="Unassembled WGS sequence"/>
</dbReference>
<proteinExistence type="predicted"/>